<keyword evidence="6 7" id="KW-0472">Membrane</keyword>
<dbReference type="GO" id="GO:0004713">
    <property type="term" value="F:protein tyrosine kinase activity"/>
    <property type="evidence" value="ECO:0007669"/>
    <property type="project" value="TreeGrafter"/>
</dbReference>
<dbReference type="EMBL" id="BLRX01000420">
    <property type="protein sequence ID" value="GFP26182.1"/>
    <property type="molecule type" value="Genomic_DNA"/>
</dbReference>
<evidence type="ECO:0000313" key="9">
    <source>
        <dbReference type="EMBL" id="GFP26182.1"/>
    </source>
</evidence>
<evidence type="ECO:0000256" key="1">
    <source>
        <dbReference type="ARBA" id="ARBA00004651"/>
    </source>
</evidence>
<keyword evidence="4 7" id="KW-0812">Transmembrane</keyword>
<proteinExistence type="inferred from homology"/>
<reference evidence="9 10" key="1">
    <citation type="journal article" date="2020" name="Front. Microbiol.">
        <title>Single-cell genomics of novel Actinobacteria with the Wood-Ljungdahl pathway discovered in a serpentinizing system.</title>
        <authorList>
            <person name="Merino N."/>
            <person name="Kawai M."/>
            <person name="Boyd E.S."/>
            <person name="Colman D.R."/>
            <person name="McGlynn S.E."/>
            <person name="Nealson K.H."/>
            <person name="Kurokawa K."/>
            <person name="Hongoh Y."/>
        </authorList>
    </citation>
    <scope>NUCLEOTIDE SEQUENCE [LARGE SCALE GENOMIC DNA]</scope>
    <source>
        <strain evidence="9 10">S25</strain>
    </source>
</reference>
<evidence type="ECO:0000256" key="2">
    <source>
        <dbReference type="ARBA" id="ARBA00006683"/>
    </source>
</evidence>
<keyword evidence="5 7" id="KW-1133">Transmembrane helix</keyword>
<protein>
    <recommendedName>
        <fullName evidence="8">Polysaccharide chain length determinant N-terminal domain-containing protein</fullName>
    </recommendedName>
</protein>
<evidence type="ECO:0000256" key="4">
    <source>
        <dbReference type="ARBA" id="ARBA00022692"/>
    </source>
</evidence>
<dbReference type="InterPro" id="IPR050445">
    <property type="entry name" value="Bact_polysacc_biosynth/exp"/>
</dbReference>
<evidence type="ECO:0000259" key="8">
    <source>
        <dbReference type="Pfam" id="PF02706"/>
    </source>
</evidence>
<evidence type="ECO:0000256" key="3">
    <source>
        <dbReference type="ARBA" id="ARBA00022475"/>
    </source>
</evidence>
<gene>
    <name evidence="9" type="ORF">HKBW3S25_01672</name>
</gene>
<name>A0A6V8P0Z3_9ACTN</name>
<comment type="subcellular location">
    <subcellularLocation>
        <location evidence="1">Cell membrane</location>
        <topology evidence="1">Multi-pass membrane protein</topology>
    </subcellularLocation>
</comment>
<evidence type="ECO:0000313" key="10">
    <source>
        <dbReference type="Proteomes" id="UP000543224"/>
    </source>
</evidence>
<dbReference type="PANTHER" id="PTHR32309">
    <property type="entry name" value="TYROSINE-PROTEIN KINASE"/>
    <property type="match status" value="1"/>
</dbReference>
<evidence type="ECO:0000256" key="7">
    <source>
        <dbReference type="SAM" id="Phobius"/>
    </source>
</evidence>
<organism evidence="9 10">
    <name type="scientific">Candidatus Hakubella thermalkaliphila</name>
    <dbReference type="NCBI Taxonomy" id="2754717"/>
    <lineage>
        <taxon>Bacteria</taxon>
        <taxon>Bacillati</taxon>
        <taxon>Actinomycetota</taxon>
        <taxon>Actinomycetota incertae sedis</taxon>
        <taxon>Candidatus Hakubellales</taxon>
        <taxon>Candidatus Hakubellaceae</taxon>
        <taxon>Candidatus Hakubella</taxon>
    </lineage>
</organism>
<comment type="similarity">
    <text evidence="2">Belongs to the CpsC/CapA family.</text>
</comment>
<feature type="domain" description="Polysaccharide chain length determinant N-terminal" evidence="8">
    <location>
        <begin position="10"/>
        <end position="63"/>
    </location>
</feature>
<dbReference type="InterPro" id="IPR003856">
    <property type="entry name" value="LPS_length_determ_N"/>
</dbReference>
<keyword evidence="3" id="KW-1003">Cell membrane</keyword>
<dbReference type="GO" id="GO:0005886">
    <property type="term" value="C:plasma membrane"/>
    <property type="evidence" value="ECO:0007669"/>
    <property type="project" value="UniProtKB-SubCell"/>
</dbReference>
<dbReference type="AlphaFoldDB" id="A0A6V8P0Z3"/>
<dbReference type="PANTHER" id="PTHR32309:SF13">
    <property type="entry name" value="FERRIC ENTEROBACTIN TRANSPORT PROTEIN FEPE"/>
    <property type="match status" value="1"/>
</dbReference>
<accession>A0A6V8P0Z3</accession>
<feature type="transmembrane region" description="Helical" evidence="7">
    <location>
        <begin position="27"/>
        <end position="50"/>
    </location>
</feature>
<evidence type="ECO:0000256" key="6">
    <source>
        <dbReference type="ARBA" id="ARBA00023136"/>
    </source>
</evidence>
<dbReference type="Pfam" id="PF02706">
    <property type="entry name" value="Wzz"/>
    <property type="match status" value="1"/>
</dbReference>
<evidence type="ECO:0000256" key="5">
    <source>
        <dbReference type="ARBA" id="ARBA00022989"/>
    </source>
</evidence>
<sequence>MEQKKEPSDDEINLLDYLIVLAKRKRLIIGITLSAAIITAIISLIMPPIYKAETKILPPATGQLKRGTAFKPVWWCCRAGAGWRRHRHKDPK</sequence>
<comment type="caution">
    <text evidence="9">The sequence shown here is derived from an EMBL/GenBank/DDBJ whole genome shotgun (WGS) entry which is preliminary data.</text>
</comment>
<dbReference type="Proteomes" id="UP000543224">
    <property type="component" value="Unassembled WGS sequence"/>
</dbReference>